<dbReference type="InterPro" id="IPR032675">
    <property type="entry name" value="LRR_dom_sf"/>
</dbReference>
<evidence type="ECO:0000259" key="3">
    <source>
        <dbReference type="Pfam" id="PF23598"/>
    </source>
</evidence>
<keyword evidence="1" id="KW-0677">Repeat</keyword>
<organism evidence="4 5">
    <name type="scientific">Saponaria officinalis</name>
    <name type="common">Common soapwort</name>
    <name type="synonym">Lychnis saponaria</name>
    <dbReference type="NCBI Taxonomy" id="3572"/>
    <lineage>
        <taxon>Eukaryota</taxon>
        <taxon>Viridiplantae</taxon>
        <taxon>Streptophyta</taxon>
        <taxon>Embryophyta</taxon>
        <taxon>Tracheophyta</taxon>
        <taxon>Spermatophyta</taxon>
        <taxon>Magnoliopsida</taxon>
        <taxon>eudicotyledons</taxon>
        <taxon>Gunneridae</taxon>
        <taxon>Pentapetalae</taxon>
        <taxon>Caryophyllales</taxon>
        <taxon>Caryophyllaceae</taxon>
        <taxon>Caryophylleae</taxon>
        <taxon>Saponaria</taxon>
    </lineage>
</organism>
<dbReference type="SUPFAM" id="SSF52058">
    <property type="entry name" value="L domain-like"/>
    <property type="match status" value="1"/>
</dbReference>
<dbReference type="EMBL" id="JBDFQZ010000009">
    <property type="protein sequence ID" value="KAK9689211.1"/>
    <property type="molecule type" value="Genomic_DNA"/>
</dbReference>
<proteinExistence type="predicted"/>
<dbReference type="Pfam" id="PF23598">
    <property type="entry name" value="LRR_14"/>
    <property type="match status" value="1"/>
</dbReference>
<comment type="caution">
    <text evidence="4">The sequence shown here is derived from an EMBL/GenBank/DDBJ whole genome shotgun (WGS) entry which is preliminary data.</text>
</comment>
<gene>
    <name evidence="4" type="ORF">RND81_09G043600</name>
</gene>
<evidence type="ECO:0000313" key="5">
    <source>
        <dbReference type="Proteomes" id="UP001443914"/>
    </source>
</evidence>
<dbReference type="PANTHER" id="PTHR36766">
    <property type="entry name" value="PLANT BROAD-SPECTRUM MILDEW RESISTANCE PROTEIN RPW8"/>
    <property type="match status" value="1"/>
</dbReference>
<dbReference type="Gene3D" id="3.80.10.10">
    <property type="entry name" value="Ribonuclease Inhibitor"/>
    <property type="match status" value="1"/>
</dbReference>
<accession>A0AAW1IIJ1</accession>
<sequence length="164" mass="18589">MMRSIEVISLSFRNLQLRNISDGMHCLSALETLIINDCEDLDAWDISVWEGLKSLRMLEVAEMPYLQVLPQGITSLTTLQDLYISDLVNLTVLPENIGGLSQLRYLSISDCPKLTAVPQSLRGLTSLQTLHIDSYPELEKRCQQPDGSYWPLIRHIPTVGFSWQ</sequence>
<dbReference type="GO" id="GO:0006952">
    <property type="term" value="P:defense response"/>
    <property type="evidence" value="ECO:0007669"/>
    <property type="project" value="UniProtKB-KW"/>
</dbReference>
<dbReference type="InterPro" id="IPR055414">
    <property type="entry name" value="LRR_R13L4/SHOC2-like"/>
</dbReference>
<evidence type="ECO:0000256" key="1">
    <source>
        <dbReference type="ARBA" id="ARBA00022737"/>
    </source>
</evidence>
<protein>
    <recommendedName>
        <fullName evidence="3">Disease resistance R13L4/SHOC-2-like LRR domain-containing protein</fullName>
    </recommendedName>
</protein>
<evidence type="ECO:0000256" key="2">
    <source>
        <dbReference type="ARBA" id="ARBA00022821"/>
    </source>
</evidence>
<name>A0AAW1IIJ1_SAPOF</name>
<dbReference type="AlphaFoldDB" id="A0AAW1IIJ1"/>
<dbReference type="PANTHER" id="PTHR36766:SF40">
    <property type="entry name" value="DISEASE RESISTANCE PROTEIN RGA3"/>
    <property type="match status" value="1"/>
</dbReference>
<keyword evidence="5" id="KW-1185">Reference proteome</keyword>
<feature type="domain" description="Disease resistance R13L4/SHOC-2-like LRR" evidence="3">
    <location>
        <begin position="3"/>
        <end position="134"/>
    </location>
</feature>
<reference evidence="4" key="1">
    <citation type="submission" date="2024-03" db="EMBL/GenBank/DDBJ databases">
        <title>WGS assembly of Saponaria officinalis var. Norfolk2.</title>
        <authorList>
            <person name="Jenkins J."/>
            <person name="Shu S."/>
            <person name="Grimwood J."/>
            <person name="Barry K."/>
            <person name="Goodstein D."/>
            <person name="Schmutz J."/>
            <person name="Leebens-Mack J."/>
            <person name="Osbourn A."/>
        </authorList>
    </citation>
    <scope>NUCLEOTIDE SEQUENCE [LARGE SCALE GENOMIC DNA]</scope>
    <source>
        <strain evidence="4">JIC</strain>
    </source>
</reference>
<keyword evidence="2" id="KW-0611">Plant defense</keyword>
<evidence type="ECO:0000313" key="4">
    <source>
        <dbReference type="EMBL" id="KAK9689211.1"/>
    </source>
</evidence>
<dbReference type="Proteomes" id="UP001443914">
    <property type="component" value="Unassembled WGS sequence"/>
</dbReference>